<feature type="region of interest" description="Disordered" evidence="1">
    <location>
        <begin position="1"/>
        <end position="39"/>
    </location>
</feature>
<evidence type="ECO:0000256" key="1">
    <source>
        <dbReference type="SAM" id="MobiDB-lite"/>
    </source>
</evidence>
<proteinExistence type="predicted"/>
<name>A0ABQ6JJN8_9ACTN</name>
<reference evidence="3" key="1">
    <citation type="journal article" date="2019" name="Int. J. Syst. Evol. Microbiol.">
        <title>The Global Catalogue of Microorganisms (GCM) 10K type strain sequencing project: providing services to taxonomists for standard genome sequencing and annotation.</title>
        <authorList>
            <consortium name="The Broad Institute Genomics Platform"/>
            <consortium name="The Broad Institute Genome Sequencing Center for Infectious Disease"/>
            <person name="Wu L."/>
            <person name="Ma J."/>
        </authorList>
    </citation>
    <scope>NUCLEOTIDE SEQUENCE [LARGE SCALE GENOMIC DNA]</scope>
    <source>
        <strain evidence="3">NBRC 108730</strain>
    </source>
</reference>
<evidence type="ECO:0000313" key="3">
    <source>
        <dbReference type="Proteomes" id="UP001157017"/>
    </source>
</evidence>
<dbReference type="Proteomes" id="UP001157017">
    <property type="component" value="Unassembled WGS sequence"/>
</dbReference>
<accession>A0ABQ6JJN8</accession>
<evidence type="ECO:0000313" key="2">
    <source>
        <dbReference type="EMBL" id="GMA87025.1"/>
    </source>
</evidence>
<dbReference type="EMBL" id="BSUZ01000001">
    <property type="protein sequence ID" value="GMA87025.1"/>
    <property type="molecule type" value="Genomic_DNA"/>
</dbReference>
<protein>
    <submittedName>
        <fullName evidence="2">Uncharacterized protein</fullName>
    </submittedName>
</protein>
<comment type="caution">
    <text evidence="2">The sequence shown here is derived from an EMBL/GenBank/DDBJ whole genome shotgun (WGS) entry which is preliminary data.</text>
</comment>
<sequence length="62" mass="6075">MARPVAGSCTVKVSPPSGSTHSPPTNAPHTRSLPGASGTTGCTCSSTVIVDLLASQTIAGPR</sequence>
<feature type="compositionally biased region" description="Low complexity" evidence="1">
    <location>
        <begin position="14"/>
        <end position="24"/>
    </location>
</feature>
<gene>
    <name evidence="2" type="ORF">GCM10025868_22750</name>
</gene>
<organism evidence="2 3">
    <name type="scientific">Angustibacter aerolatus</name>
    <dbReference type="NCBI Taxonomy" id="1162965"/>
    <lineage>
        <taxon>Bacteria</taxon>
        <taxon>Bacillati</taxon>
        <taxon>Actinomycetota</taxon>
        <taxon>Actinomycetes</taxon>
        <taxon>Kineosporiales</taxon>
        <taxon>Kineosporiaceae</taxon>
    </lineage>
</organism>
<keyword evidence="3" id="KW-1185">Reference proteome</keyword>